<accession>A0A0J7JU44</accession>
<reference evidence="2 3" key="1">
    <citation type="submission" date="2015-04" db="EMBL/GenBank/DDBJ databases">
        <title>Lasius niger genome sequencing.</title>
        <authorList>
            <person name="Konorov E.A."/>
            <person name="Nikitin M.A."/>
            <person name="Kirill M.V."/>
            <person name="Chang P."/>
        </authorList>
    </citation>
    <scope>NUCLEOTIDE SEQUENCE [LARGE SCALE GENOMIC DNA]</scope>
    <source>
        <tissue evidence="2">Whole</tissue>
    </source>
</reference>
<organism evidence="2 3">
    <name type="scientific">Lasius niger</name>
    <name type="common">Black garden ant</name>
    <dbReference type="NCBI Taxonomy" id="67767"/>
    <lineage>
        <taxon>Eukaryota</taxon>
        <taxon>Metazoa</taxon>
        <taxon>Ecdysozoa</taxon>
        <taxon>Arthropoda</taxon>
        <taxon>Hexapoda</taxon>
        <taxon>Insecta</taxon>
        <taxon>Pterygota</taxon>
        <taxon>Neoptera</taxon>
        <taxon>Endopterygota</taxon>
        <taxon>Hymenoptera</taxon>
        <taxon>Apocrita</taxon>
        <taxon>Aculeata</taxon>
        <taxon>Formicoidea</taxon>
        <taxon>Formicidae</taxon>
        <taxon>Formicinae</taxon>
        <taxon>Lasius</taxon>
        <taxon>Lasius</taxon>
    </lineage>
</organism>
<evidence type="ECO:0000313" key="2">
    <source>
        <dbReference type="EMBL" id="KMQ81798.1"/>
    </source>
</evidence>
<keyword evidence="1" id="KW-0175">Coiled coil</keyword>
<proteinExistence type="predicted"/>
<keyword evidence="3" id="KW-1185">Reference proteome</keyword>
<name>A0A0J7JU44_LASNI</name>
<dbReference type="Proteomes" id="UP000036403">
    <property type="component" value="Unassembled WGS sequence"/>
</dbReference>
<gene>
    <name evidence="2" type="ORF">RF55_25178</name>
</gene>
<sequence>MKRELKRIKSREEDWKKERREWKDKIEELEGKME</sequence>
<dbReference type="PaxDb" id="67767-A0A0J7JU44"/>
<protein>
    <submittedName>
        <fullName evidence="2">Double-stranded dna repair protein rad50</fullName>
    </submittedName>
</protein>
<evidence type="ECO:0000256" key="1">
    <source>
        <dbReference type="SAM" id="Coils"/>
    </source>
</evidence>
<feature type="coiled-coil region" evidence="1">
    <location>
        <begin position="5"/>
        <end position="32"/>
    </location>
</feature>
<comment type="caution">
    <text evidence="2">The sequence shown here is derived from an EMBL/GenBank/DDBJ whole genome shotgun (WGS) entry which is preliminary data.</text>
</comment>
<evidence type="ECO:0000313" key="3">
    <source>
        <dbReference type="Proteomes" id="UP000036403"/>
    </source>
</evidence>
<dbReference type="AlphaFoldDB" id="A0A0J7JU44"/>
<feature type="non-terminal residue" evidence="2">
    <location>
        <position position="34"/>
    </location>
</feature>
<dbReference type="EMBL" id="LBMM01031518">
    <property type="protein sequence ID" value="KMQ81798.1"/>
    <property type="molecule type" value="Genomic_DNA"/>
</dbReference>